<keyword evidence="5" id="KW-0680">Restriction system</keyword>
<dbReference type="Pfam" id="PF01555">
    <property type="entry name" value="N6_N4_Mtase"/>
    <property type="match status" value="1"/>
</dbReference>
<dbReference type="HOGENOM" id="CLU_024927_2_3_3"/>
<dbReference type="GO" id="GO:0032259">
    <property type="term" value="P:methylation"/>
    <property type="evidence" value="ECO:0007669"/>
    <property type="project" value="UniProtKB-KW"/>
</dbReference>
<protein>
    <recommendedName>
        <fullName evidence="8">Methyltransferase</fullName>
        <ecNumber evidence="8">2.1.1.-</ecNumber>
    </recommendedName>
</protein>
<dbReference type="Gene3D" id="3.40.50.150">
    <property type="entry name" value="Vaccinia Virus protein VP39"/>
    <property type="match status" value="1"/>
</dbReference>
<dbReference type="InterPro" id="IPR017985">
    <property type="entry name" value="MeTrfase_CN4_CS"/>
</dbReference>
<evidence type="ECO:0000256" key="2">
    <source>
        <dbReference type="ARBA" id="ARBA00022603"/>
    </source>
</evidence>
<dbReference type="PROSITE" id="PS00093">
    <property type="entry name" value="N4_MTASE"/>
    <property type="match status" value="1"/>
</dbReference>
<comment type="catalytic activity">
    <reaction evidence="7">
        <text>a 2'-deoxycytidine in DNA + S-adenosyl-L-methionine = an N(4)-methyl-2'-deoxycytidine in DNA + S-adenosyl-L-homocysteine + H(+)</text>
        <dbReference type="Rhea" id="RHEA:16857"/>
        <dbReference type="Rhea" id="RHEA-COMP:11369"/>
        <dbReference type="Rhea" id="RHEA-COMP:13674"/>
        <dbReference type="ChEBI" id="CHEBI:15378"/>
        <dbReference type="ChEBI" id="CHEBI:57856"/>
        <dbReference type="ChEBI" id="CHEBI:59789"/>
        <dbReference type="ChEBI" id="CHEBI:85452"/>
        <dbReference type="ChEBI" id="CHEBI:137933"/>
        <dbReference type="EC" id="2.1.1.113"/>
    </reaction>
</comment>
<feature type="domain" description="DNA methylase N-4/N-6" evidence="9">
    <location>
        <begin position="92"/>
        <end position="326"/>
    </location>
</feature>
<comment type="similarity">
    <text evidence="1">Belongs to the N(4)/N(6)-methyltransferase family. N(4) subfamily.</text>
</comment>
<evidence type="ECO:0000256" key="3">
    <source>
        <dbReference type="ARBA" id="ARBA00022679"/>
    </source>
</evidence>
<dbReference type="SUPFAM" id="SSF53335">
    <property type="entry name" value="S-adenosyl-L-methionine-dependent methyltransferases"/>
    <property type="match status" value="1"/>
</dbReference>
<dbReference type="GO" id="GO:0003677">
    <property type="term" value="F:DNA binding"/>
    <property type="evidence" value="ECO:0007669"/>
    <property type="project" value="UniProtKB-KW"/>
</dbReference>
<dbReference type="KEGG" id="oni:Osc7112_5000"/>
<dbReference type="PRINTS" id="PR00508">
    <property type="entry name" value="S21N4MTFRASE"/>
</dbReference>
<dbReference type="GO" id="GO:0009007">
    <property type="term" value="F:site-specific DNA-methyltransferase (adenine-specific) activity"/>
    <property type="evidence" value="ECO:0007669"/>
    <property type="project" value="TreeGrafter"/>
</dbReference>
<dbReference type="PANTHER" id="PTHR13370">
    <property type="entry name" value="RNA METHYLASE-RELATED"/>
    <property type="match status" value="1"/>
</dbReference>
<evidence type="ECO:0000256" key="1">
    <source>
        <dbReference type="ARBA" id="ARBA00010203"/>
    </source>
</evidence>
<evidence type="ECO:0000256" key="5">
    <source>
        <dbReference type="ARBA" id="ARBA00022747"/>
    </source>
</evidence>
<accession>K9VMU0</accession>
<dbReference type="Proteomes" id="UP000010478">
    <property type="component" value="Chromosome"/>
</dbReference>
<dbReference type="GO" id="GO:0015667">
    <property type="term" value="F:site-specific DNA-methyltransferase (cytosine-N4-specific) activity"/>
    <property type="evidence" value="ECO:0007669"/>
    <property type="project" value="UniProtKB-EC"/>
</dbReference>
<evidence type="ECO:0000256" key="4">
    <source>
        <dbReference type="ARBA" id="ARBA00022691"/>
    </source>
</evidence>
<dbReference type="STRING" id="179408.Osc7112_5000"/>
<dbReference type="InterPro" id="IPR001091">
    <property type="entry name" value="RM_Methyltransferase"/>
</dbReference>
<keyword evidence="6" id="KW-0238">DNA-binding</keyword>
<evidence type="ECO:0000256" key="8">
    <source>
        <dbReference type="RuleBase" id="RU362026"/>
    </source>
</evidence>
<name>K9VMU0_9CYAN</name>
<dbReference type="eggNOG" id="COG0863">
    <property type="taxonomic scope" value="Bacteria"/>
</dbReference>
<dbReference type="InterPro" id="IPR002941">
    <property type="entry name" value="DNA_methylase_N4/N6"/>
</dbReference>
<dbReference type="InterPro" id="IPR029063">
    <property type="entry name" value="SAM-dependent_MTases_sf"/>
</dbReference>
<dbReference type="GO" id="GO:0009307">
    <property type="term" value="P:DNA restriction-modification system"/>
    <property type="evidence" value="ECO:0007669"/>
    <property type="project" value="UniProtKB-KW"/>
</dbReference>
<evidence type="ECO:0000256" key="7">
    <source>
        <dbReference type="ARBA" id="ARBA00049120"/>
    </source>
</evidence>
<dbReference type="GO" id="GO:0008170">
    <property type="term" value="F:N-methyltransferase activity"/>
    <property type="evidence" value="ECO:0007669"/>
    <property type="project" value="InterPro"/>
</dbReference>
<organism evidence="10 11">
    <name type="scientific">Phormidium nigroviride PCC 7112</name>
    <dbReference type="NCBI Taxonomy" id="179408"/>
    <lineage>
        <taxon>Bacteria</taxon>
        <taxon>Bacillati</taxon>
        <taxon>Cyanobacteriota</taxon>
        <taxon>Cyanophyceae</taxon>
        <taxon>Oscillatoriophycideae</taxon>
        <taxon>Oscillatoriales</taxon>
        <taxon>Oscillatoriaceae</taxon>
        <taxon>Phormidium</taxon>
    </lineage>
</organism>
<sequence length="348" mass="39123">MKSASLSKVNISTRLLCQEAAEPLKQALQDKSLVPEEATALLTADEQRAIPAISKNKALIQEIQNRVQGLPSFHSLLQGDSRNLIHIPDESVHLVVTSPPYWNLKEYLKNLNQLGEIADYEKFLQELDRVWQQVWRVLVPGGRLVIVVGDVCVARRRFGRHMVFPLHASIQEHCRHLGFDNLAPIIWYKIANASLEAAGNGASFLGKPYEPGGVIKNDIEFILMQRKPGGYRSPTLTARVLSVIPETLHRQWFQQIWQDIKGASTKQHPAPYPLELAERLVRMFSFAGDTVLDPFMGTGTTCVAAANWGRNSIGVDVEPTYHHLALKRMQETYGLRVVYDRTMGEVAE</sequence>
<evidence type="ECO:0000256" key="6">
    <source>
        <dbReference type="ARBA" id="ARBA00023125"/>
    </source>
</evidence>
<dbReference type="CDD" id="cd02440">
    <property type="entry name" value="AdoMet_MTases"/>
    <property type="match status" value="1"/>
</dbReference>
<dbReference type="RefSeq" id="WP_015178492.1">
    <property type="nucleotide sequence ID" value="NC_019729.1"/>
</dbReference>
<keyword evidence="3" id="KW-0808">Transferase</keyword>
<evidence type="ECO:0000313" key="11">
    <source>
        <dbReference type="Proteomes" id="UP000010478"/>
    </source>
</evidence>
<gene>
    <name evidence="10" type="ORF">Osc7112_5000</name>
</gene>
<dbReference type="REBASE" id="57965">
    <property type="entry name" value="M.Oni7112ORF5000P"/>
</dbReference>
<evidence type="ECO:0000313" key="10">
    <source>
        <dbReference type="EMBL" id="AFZ09266.1"/>
    </source>
</evidence>
<keyword evidence="2 10" id="KW-0489">Methyltransferase</keyword>
<dbReference type="AlphaFoldDB" id="K9VMU0"/>
<dbReference type="OrthoDB" id="9800801at2"/>
<dbReference type="EC" id="2.1.1.-" evidence="8"/>
<proteinExistence type="inferred from homology"/>
<dbReference type="EMBL" id="CP003614">
    <property type="protein sequence ID" value="AFZ09266.1"/>
    <property type="molecule type" value="Genomic_DNA"/>
</dbReference>
<reference evidence="10 11" key="1">
    <citation type="submission" date="2012-05" db="EMBL/GenBank/DDBJ databases">
        <title>Finished chromosome of genome of Oscillatoria sp. PCC 7112.</title>
        <authorList>
            <consortium name="US DOE Joint Genome Institute"/>
            <person name="Gugger M."/>
            <person name="Coursin T."/>
            <person name="Rippka R."/>
            <person name="Tandeau De Marsac N."/>
            <person name="Huntemann M."/>
            <person name="Wei C.-L."/>
            <person name="Han J."/>
            <person name="Detter J.C."/>
            <person name="Han C."/>
            <person name="Tapia R."/>
            <person name="Davenport K."/>
            <person name="Daligault H."/>
            <person name="Erkkila T."/>
            <person name="Gu W."/>
            <person name="Munk A.C.C."/>
            <person name="Teshima H."/>
            <person name="Xu Y."/>
            <person name="Chain P."/>
            <person name="Chen A."/>
            <person name="Krypides N."/>
            <person name="Mavromatis K."/>
            <person name="Markowitz V."/>
            <person name="Szeto E."/>
            <person name="Ivanova N."/>
            <person name="Mikhailova N."/>
            <person name="Ovchinnikova G."/>
            <person name="Pagani I."/>
            <person name="Pati A."/>
            <person name="Goodwin L."/>
            <person name="Peters L."/>
            <person name="Pitluck S."/>
            <person name="Woyke T."/>
            <person name="Kerfeld C."/>
        </authorList>
    </citation>
    <scope>NUCLEOTIDE SEQUENCE [LARGE SCALE GENOMIC DNA]</scope>
    <source>
        <strain evidence="10 11">PCC 7112</strain>
    </source>
</reference>
<keyword evidence="4" id="KW-0949">S-adenosyl-L-methionine</keyword>
<evidence type="ECO:0000259" key="9">
    <source>
        <dbReference type="Pfam" id="PF01555"/>
    </source>
</evidence>
<dbReference type="GO" id="GO:0005737">
    <property type="term" value="C:cytoplasm"/>
    <property type="evidence" value="ECO:0007669"/>
    <property type="project" value="TreeGrafter"/>
</dbReference>
<dbReference type="PANTHER" id="PTHR13370:SF3">
    <property type="entry name" value="TRNA (GUANINE(10)-N2)-METHYLTRANSFERASE HOMOLOG"/>
    <property type="match status" value="1"/>
</dbReference>
<keyword evidence="11" id="KW-1185">Reference proteome</keyword>